<keyword evidence="3" id="KW-1185">Reference proteome</keyword>
<proteinExistence type="predicted"/>
<evidence type="ECO:0000313" key="2">
    <source>
        <dbReference type="EMBL" id="KAJ7665780.1"/>
    </source>
</evidence>
<dbReference type="Proteomes" id="UP001221757">
    <property type="component" value="Unassembled WGS sequence"/>
</dbReference>
<dbReference type="EMBL" id="JARKIE010000212">
    <property type="protein sequence ID" value="KAJ7665780.1"/>
    <property type="molecule type" value="Genomic_DNA"/>
</dbReference>
<evidence type="ECO:0000256" key="1">
    <source>
        <dbReference type="SAM" id="Phobius"/>
    </source>
</evidence>
<organism evidence="2 3">
    <name type="scientific">Mycena rosella</name>
    <name type="common">Pink bonnet</name>
    <name type="synonym">Agaricus rosellus</name>
    <dbReference type="NCBI Taxonomy" id="1033263"/>
    <lineage>
        <taxon>Eukaryota</taxon>
        <taxon>Fungi</taxon>
        <taxon>Dikarya</taxon>
        <taxon>Basidiomycota</taxon>
        <taxon>Agaricomycotina</taxon>
        <taxon>Agaricomycetes</taxon>
        <taxon>Agaricomycetidae</taxon>
        <taxon>Agaricales</taxon>
        <taxon>Marasmiineae</taxon>
        <taxon>Mycenaceae</taxon>
        <taxon>Mycena</taxon>
    </lineage>
</organism>
<keyword evidence="1" id="KW-0472">Membrane</keyword>
<evidence type="ECO:0000313" key="3">
    <source>
        <dbReference type="Proteomes" id="UP001221757"/>
    </source>
</evidence>
<comment type="caution">
    <text evidence="2">The sequence shown here is derived from an EMBL/GenBank/DDBJ whole genome shotgun (WGS) entry which is preliminary data.</text>
</comment>
<name>A0AAD7CVG2_MYCRO</name>
<keyword evidence="1" id="KW-0812">Transmembrane</keyword>
<sequence>MTPAIPPGADTSSPCIPAPGISALLVVLGTVYSLHHLARRGTRFISEELEDTKKVYHDAFAREILDFQLESDRVLDREFHDVEDEASALHISFLAVSPVLLPFMQLVSLVAITQCAYNLRVLKKKIQEYQRLRAVDHRDSSVELQIVRSLIHPSEPSAGRRCSVHS</sequence>
<dbReference type="AlphaFoldDB" id="A0AAD7CVG2"/>
<reference evidence="2" key="1">
    <citation type="submission" date="2023-03" db="EMBL/GenBank/DDBJ databases">
        <title>Massive genome expansion in bonnet fungi (Mycena s.s.) driven by repeated elements and novel gene families across ecological guilds.</title>
        <authorList>
            <consortium name="Lawrence Berkeley National Laboratory"/>
            <person name="Harder C.B."/>
            <person name="Miyauchi S."/>
            <person name="Viragh M."/>
            <person name="Kuo A."/>
            <person name="Thoen E."/>
            <person name="Andreopoulos B."/>
            <person name="Lu D."/>
            <person name="Skrede I."/>
            <person name="Drula E."/>
            <person name="Henrissat B."/>
            <person name="Morin E."/>
            <person name="Kohler A."/>
            <person name="Barry K."/>
            <person name="LaButti K."/>
            <person name="Morin E."/>
            <person name="Salamov A."/>
            <person name="Lipzen A."/>
            <person name="Mereny Z."/>
            <person name="Hegedus B."/>
            <person name="Baldrian P."/>
            <person name="Stursova M."/>
            <person name="Weitz H."/>
            <person name="Taylor A."/>
            <person name="Grigoriev I.V."/>
            <person name="Nagy L.G."/>
            <person name="Martin F."/>
            <person name="Kauserud H."/>
        </authorList>
    </citation>
    <scope>NUCLEOTIDE SEQUENCE</scope>
    <source>
        <strain evidence="2">CBHHK067</strain>
    </source>
</reference>
<gene>
    <name evidence="2" type="ORF">B0H17DRAFT_1184453</name>
</gene>
<feature type="transmembrane region" description="Helical" evidence="1">
    <location>
        <begin position="16"/>
        <end position="34"/>
    </location>
</feature>
<keyword evidence="1" id="KW-1133">Transmembrane helix</keyword>
<accession>A0AAD7CVG2</accession>
<protein>
    <submittedName>
        <fullName evidence="2">Uncharacterized protein</fullName>
    </submittedName>
</protein>